<protein>
    <recommendedName>
        <fullName evidence="4">Secreted protein</fullName>
    </recommendedName>
</protein>
<dbReference type="EMBL" id="JAVDYG010000001">
    <property type="protein sequence ID" value="MDR7361195.1"/>
    <property type="molecule type" value="Genomic_DNA"/>
</dbReference>
<keyword evidence="1" id="KW-0732">Signal</keyword>
<dbReference type="Proteomes" id="UP001183648">
    <property type="component" value="Unassembled WGS sequence"/>
</dbReference>
<evidence type="ECO:0008006" key="4">
    <source>
        <dbReference type="Google" id="ProtNLM"/>
    </source>
</evidence>
<evidence type="ECO:0000313" key="2">
    <source>
        <dbReference type="EMBL" id="MDR7361195.1"/>
    </source>
</evidence>
<proteinExistence type="predicted"/>
<evidence type="ECO:0000313" key="3">
    <source>
        <dbReference type="Proteomes" id="UP001183648"/>
    </source>
</evidence>
<name>A0ABU2BRC6_9ACTN</name>
<sequence length="194" mass="21791">MHTTVTRTALGLLAAVLLTAGLSAPASAERYIHHDPAHDVRKVSVMSMGNDGFVRAPHRKQGDYVKVKIWHQVRAVRVVGKFRRLDRVGQGLIQIVSIRTPDGSERTFQVFAGPGMWKGVDSDEAGENCVVGHHVNYRRDRFSMRISRSCLDRPRWVKVGVGFITLNRRDLTADDAQLRKVRNDLTYSPRLGHA</sequence>
<feature type="chain" id="PRO_5047336582" description="Secreted protein" evidence="1">
    <location>
        <begin position="29"/>
        <end position="194"/>
    </location>
</feature>
<gene>
    <name evidence="2" type="ORF">J2S63_000748</name>
</gene>
<evidence type="ECO:0000256" key="1">
    <source>
        <dbReference type="SAM" id="SignalP"/>
    </source>
</evidence>
<dbReference type="RefSeq" id="WP_310298785.1">
    <property type="nucleotide sequence ID" value="NZ_BAAAPS010000014.1"/>
</dbReference>
<accession>A0ABU2BRC6</accession>
<keyword evidence="3" id="KW-1185">Reference proteome</keyword>
<organism evidence="2 3">
    <name type="scientific">Nocardioides marmoribigeumensis</name>
    <dbReference type="NCBI Taxonomy" id="433649"/>
    <lineage>
        <taxon>Bacteria</taxon>
        <taxon>Bacillati</taxon>
        <taxon>Actinomycetota</taxon>
        <taxon>Actinomycetes</taxon>
        <taxon>Propionibacteriales</taxon>
        <taxon>Nocardioidaceae</taxon>
        <taxon>Nocardioides</taxon>
    </lineage>
</organism>
<reference evidence="2 3" key="1">
    <citation type="submission" date="2023-07" db="EMBL/GenBank/DDBJ databases">
        <title>Sequencing the genomes of 1000 actinobacteria strains.</title>
        <authorList>
            <person name="Klenk H.-P."/>
        </authorList>
    </citation>
    <scope>NUCLEOTIDE SEQUENCE [LARGE SCALE GENOMIC DNA]</scope>
    <source>
        <strain evidence="2 3">DSM 19426</strain>
    </source>
</reference>
<comment type="caution">
    <text evidence="2">The sequence shown here is derived from an EMBL/GenBank/DDBJ whole genome shotgun (WGS) entry which is preliminary data.</text>
</comment>
<feature type="signal peptide" evidence="1">
    <location>
        <begin position="1"/>
        <end position="28"/>
    </location>
</feature>